<evidence type="ECO:0000256" key="1">
    <source>
        <dbReference type="SAM" id="Coils"/>
    </source>
</evidence>
<feature type="coiled-coil region" evidence="1">
    <location>
        <begin position="737"/>
        <end position="767"/>
    </location>
</feature>
<comment type="caution">
    <text evidence="3">The sequence shown here is derived from an EMBL/GenBank/DDBJ whole genome shotgun (WGS) entry which is preliminary data.</text>
</comment>
<dbReference type="EMBL" id="PUIA01000069">
    <property type="protein sequence ID" value="PQO25862.1"/>
    <property type="molecule type" value="Genomic_DNA"/>
</dbReference>
<dbReference type="Proteomes" id="UP000240009">
    <property type="component" value="Unassembled WGS sequence"/>
</dbReference>
<protein>
    <recommendedName>
        <fullName evidence="5">Polyketide synthase</fullName>
    </recommendedName>
</protein>
<accession>A0A2S8F110</accession>
<keyword evidence="2" id="KW-0812">Transmembrane</keyword>
<reference evidence="3 4" key="1">
    <citation type="submission" date="2018-02" db="EMBL/GenBank/DDBJ databases">
        <title>Comparative genomes isolates from brazilian mangrove.</title>
        <authorList>
            <person name="Araujo J.E."/>
            <person name="Taketani R.G."/>
            <person name="Silva M.C.P."/>
            <person name="Loureco M.V."/>
            <person name="Andreote F.D."/>
        </authorList>
    </citation>
    <scope>NUCLEOTIDE SEQUENCE [LARGE SCALE GENOMIC DNA]</scope>
    <source>
        <strain evidence="3 4">HEX-2 MGV</strain>
    </source>
</reference>
<dbReference type="OrthoDB" id="256197at2"/>
<keyword evidence="1" id="KW-0175">Coiled coil</keyword>
<keyword evidence="2" id="KW-0472">Membrane</keyword>
<evidence type="ECO:0000256" key="2">
    <source>
        <dbReference type="SAM" id="Phobius"/>
    </source>
</evidence>
<evidence type="ECO:0008006" key="5">
    <source>
        <dbReference type="Google" id="ProtNLM"/>
    </source>
</evidence>
<feature type="transmembrane region" description="Helical" evidence="2">
    <location>
        <begin position="67"/>
        <end position="86"/>
    </location>
</feature>
<feature type="transmembrane region" description="Helical" evidence="2">
    <location>
        <begin position="165"/>
        <end position="184"/>
    </location>
</feature>
<evidence type="ECO:0000313" key="4">
    <source>
        <dbReference type="Proteomes" id="UP000240009"/>
    </source>
</evidence>
<dbReference type="AlphaFoldDB" id="A0A2S8F110"/>
<organism evidence="3 4">
    <name type="scientific">Blastopirellula marina</name>
    <dbReference type="NCBI Taxonomy" id="124"/>
    <lineage>
        <taxon>Bacteria</taxon>
        <taxon>Pseudomonadati</taxon>
        <taxon>Planctomycetota</taxon>
        <taxon>Planctomycetia</taxon>
        <taxon>Pirellulales</taxon>
        <taxon>Pirellulaceae</taxon>
        <taxon>Blastopirellula</taxon>
    </lineage>
</organism>
<proteinExistence type="predicted"/>
<gene>
    <name evidence="3" type="ORF">C5Y96_20625</name>
</gene>
<keyword evidence="2" id="KW-1133">Transmembrane helix</keyword>
<evidence type="ECO:0000313" key="3">
    <source>
        <dbReference type="EMBL" id="PQO25862.1"/>
    </source>
</evidence>
<name>A0A2S8F110_9BACT</name>
<sequence>MSTPREPLPDSIIQLLSALRSRIRRYVIIEGIAAIVIWLGIVYWVGLGIDYLPVTFGASEMPVEARGVLLAIGGIGTLWIAIQLIFRRLAVSMPNRSLALLIERRFPQFGESLLTTVEAAESENVADAYEQEMLAKTRHDALAALPEAKLTDLFDPTPLWRKGTAAVAALLSVALFALIAFPAFQTWMSRLALSEATWPRLARIEVVGLEILQRNEAGGQEGSTTVVIPFTDKTVKIARGSSVRLLVAADSSASYTPRYCTLVYRTGDGISDSVRMQRVGSASEEGKLPFVFDRKPLTGMTTSLAFDVIGYDHKLSDYRIEVVDRPFITSSEVDAVLPEYTGLLPRKEVVSGATQLPVGSQVTLNMTTSKPVVSATLFDLSTQESQELTFDPPVTTITQQYASISRDLPLEVSLHDIDGVTNEIPYRLKIAAVPDSPPAVEMRPVGIGSAITQNAQIRLEGRIQDDFGVARSWVEIQVIGGAKMELPITTNAEGAFTTIIDLKNQQTPDGILRVIPDDKLTIAIFAQDKCDLDGEGNIGTADRLQLDVVTADKLLSLLEGRELDLRRRFEQIRDETMRLREEFARIQIDAKRFALGADKFAASETTPERGGEPQDPQELFRKALDLQRLRIQRAMQASKKADGELVGIRVGFEEIRVELTSNRMDTPARKERLEKMIIEPIAKLSNPMHAQLQSTTQQLEALYEQPEPFMPVVEVALEQTDAIILEMERILEKMFDLENFNELMEKMRQLIDAQTDLREETEDLRKKQILDLLK</sequence>
<feature type="transmembrane region" description="Helical" evidence="2">
    <location>
        <begin position="26"/>
        <end position="47"/>
    </location>
</feature>
<dbReference type="RefSeq" id="WP_105357315.1">
    <property type="nucleotide sequence ID" value="NZ_PUIA01000069.1"/>
</dbReference>